<gene>
    <name evidence="2" type="ORF">SPAPADRAFT_57948</name>
</gene>
<proteinExistence type="predicted"/>
<evidence type="ECO:0000313" key="3">
    <source>
        <dbReference type="Proteomes" id="UP000000709"/>
    </source>
</evidence>
<evidence type="ECO:0000256" key="1">
    <source>
        <dbReference type="SAM" id="MobiDB-lite"/>
    </source>
</evidence>
<dbReference type="OrthoDB" id="4083297at2759"/>
<feature type="compositionally biased region" description="Polar residues" evidence="1">
    <location>
        <begin position="69"/>
        <end position="103"/>
    </location>
</feature>
<dbReference type="EMBL" id="GL996499">
    <property type="protein sequence ID" value="EGW34856.1"/>
    <property type="molecule type" value="Genomic_DNA"/>
</dbReference>
<sequence>MYSLSSGSAVDINNFGKKYTPSFGNKTQLESPVSIPKKTKQKRKSIFNLFKKPSASKLSQSVPGFETVESPSKSRFPINTPTKSSELSKVQQVEDTIDTSEISVETEEDKSENKARPVSTLPAPFALPSSTSTKFFKKPNSSTVSVSQSTKAESPVSELEEGTLTIPQELKDVINNESTIDYFMTSSTPKGIKISKWKEKYGKWEMLTVCEKLFVKIAVNYELHKSWLMVFKEEFDEVYNEEIDKPVLILELNPDITDIRRSAALDVEINSTNAITSEKILIIIRSTGALVTEIHSNLTNVLIDLQNVANKNYKSMKASTFSDSTIASSMMENPSKSSTTSSLSSIGFKSRSGSPKNGLATSAVTSTNSINDSEVYASCIINNPGSLKVPGISSMTVRLQKQLHSYTKINVPSSWKIVSMFDLKVDKVTDTLTQQNYFHLSLKNEEAEQEYGWLISESSKFEYLETIGKAGLLVKVSEQEMYMIECKGKREIKKLLEVLD</sequence>
<name>G3AF67_SPAPN</name>
<dbReference type="KEGG" id="spaa:SPAPADRAFT_57948"/>
<dbReference type="AlphaFoldDB" id="G3AF67"/>
<dbReference type="InParanoid" id="G3AF67"/>
<dbReference type="Proteomes" id="UP000000709">
    <property type="component" value="Unassembled WGS sequence"/>
</dbReference>
<accession>G3AF67</accession>
<feature type="compositionally biased region" description="Low complexity" evidence="1">
    <location>
        <begin position="335"/>
        <end position="345"/>
    </location>
</feature>
<feature type="region of interest" description="Disordered" evidence="1">
    <location>
        <begin position="54"/>
        <end position="125"/>
    </location>
</feature>
<dbReference type="eggNOG" id="ENOG502R2U5">
    <property type="taxonomic scope" value="Eukaryota"/>
</dbReference>
<evidence type="ECO:0000313" key="2">
    <source>
        <dbReference type="EMBL" id="EGW34856.1"/>
    </source>
</evidence>
<dbReference type="RefSeq" id="XP_007372268.1">
    <property type="nucleotide sequence ID" value="XM_007372206.1"/>
</dbReference>
<protein>
    <submittedName>
        <fullName evidence="2">Uncharacterized protein</fullName>
    </submittedName>
</protein>
<feature type="region of interest" description="Disordered" evidence="1">
    <location>
        <begin position="1"/>
        <end position="41"/>
    </location>
</feature>
<organism evidence="3">
    <name type="scientific">Spathaspora passalidarum (strain NRRL Y-27907 / 11-Y1)</name>
    <dbReference type="NCBI Taxonomy" id="619300"/>
    <lineage>
        <taxon>Eukaryota</taxon>
        <taxon>Fungi</taxon>
        <taxon>Dikarya</taxon>
        <taxon>Ascomycota</taxon>
        <taxon>Saccharomycotina</taxon>
        <taxon>Pichiomycetes</taxon>
        <taxon>Debaryomycetaceae</taxon>
        <taxon>Spathaspora</taxon>
    </lineage>
</organism>
<keyword evidence="3" id="KW-1185">Reference proteome</keyword>
<feature type="compositionally biased region" description="Polar residues" evidence="1">
    <location>
        <begin position="351"/>
        <end position="361"/>
    </location>
</feature>
<dbReference type="HOGENOM" id="CLU_545326_0_0_1"/>
<dbReference type="GeneID" id="18872263"/>
<feature type="compositionally biased region" description="Polar residues" evidence="1">
    <location>
        <begin position="22"/>
        <end position="31"/>
    </location>
</feature>
<feature type="region of interest" description="Disordered" evidence="1">
    <location>
        <begin position="328"/>
        <end position="361"/>
    </location>
</feature>
<reference evidence="2 3" key="1">
    <citation type="journal article" date="2011" name="Proc. Natl. Acad. Sci. U.S.A.">
        <title>Comparative genomics of xylose-fermenting fungi for enhanced biofuel production.</title>
        <authorList>
            <person name="Wohlbach D.J."/>
            <person name="Kuo A."/>
            <person name="Sato T.K."/>
            <person name="Potts K.M."/>
            <person name="Salamov A.A."/>
            <person name="LaButti K.M."/>
            <person name="Sun H."/>
            <person name="Clum A."/>
            <person name="Pangilinan J.L."/>
            <person name="Lindquist E.A."/>
            <person name="Lucas S."/>
            <person name="Lapidus A."/>
            <person name="Jin M."/>
            <person name="Gunawan C."/>
            <person name="Balan V."/>
            <person name="Dale B.E."/>
            <person name="Jeffries T.W."/>
            <person name="Zinkel R."/>
            <person name="Barry K.W."/>
            <person name="Grigoriev I.V."/>
            <person name="Gasch A.P."/>
        </authorList>
    </citation>
    <scope>NUCLEOTIDE SEQUENCE [LARGE SCALE GENOMIC DNA]</scope>
    <source>
        <strain evidence="3">NRRL Y-27907 / 11-Y1</strain>
    </source>
</reference>